<sequence>MYDLRRYKVNNFRRIPVSGRQVSRVSSADDVSCRRASPCNFPRLHVGGAGMCGARRPCCHCGARAGAAAPSLEIFDGVAANEGSNDYANSVVFDWSTGSQRYLRQVLVSQPNIKSCGSTAVCKFPPDRPAPKCESSRFITTEATFASTRSDGTKWSMRYQRLGRYQVRIPITDESSDNLLTKTESKPKTLCLGVSFKLSAEDLVTESMISSFHRR</sequence>
<evidence type="ECO:0000313" key="2">
    <source>
        <dbReference type="Proteomes" id="UP000299102"/>
    </source>
</evidence>
<name>A0A4C1TC04_EUMVA</name>
<accession>A0A4C1TC04</accession>
<organism evidence="1 2">
    <name type="scientific">Eumeta variegata</name>
    <name type="common">Bagworm moth</name>
    <name type="synonym">Eumeta japonica</name>
    <dbReference type="NCBI Taxonomy" id="151549"/>
    <lineage>
        <taxon>Eukaryota</taxon>
        <taxon>Metazoa</taxon>
        <taxon>Ecdysozoa</taxon>
        <taxon>Arthropoda</taxon>
        <taxon>Hexapoda</taxon>
        <taxon>Insecta</taxon>
        <taxon>Pterygota</taxon>
        <taxon>Neoptera</taxon>
        <taxon>Endopterygota</taxon>
        <taxon>Lepidoptera</taxon>
        <taxon>Glossata</taxon>
        <taxon>Ditrysia</taxon>
        <taxon>Tineoidea</taxon>
        <taxon>Psychidae</taxon>
        <taxon>Oiketicinae</taxon>
        <taxon>Eumeta</taxon>
    </lineage>
</organism>
<gene>
    <name evidence="1" type="ORF">EVAR_5508_1</name>
</gene>
<protein>
    <submittedName>
        <fullName evidence="1">Uncharacterized protein</fullName>
    </submittedName>
</protein>
<keyword evidence="2" id="KW-1185">Reference proteome</keyword>
<comment type="caution">
    <text evidence="1">The sequence shown here is derived from an EMBL/GenBank/DDBJ whole genome shotgun (WGS) entry which is preliminary data.</text>
</comment>
<evidence type="ECO:0000313" key="1">
    <source>
        <dbReference type="EMBL" id="GBP10947.1"/>
    </source>
</evidence>
<proteinExistence type="predicted"/>
<reference evidence="1 2" key="1">
    <citation type="journal article" date="2019" name="Commun. Biol.">
        <title>The bagworm genome reveals a unique fibroin gene that provides high tensile strength.</title>
        <authorList>
            <person name="Kono N."/>
            <person name="Nakamura H."/>
            <person name="Ohtoshi R."/>
            <person name="Tomita M."/>
            <person name="Numata K."/>
            <person name="Arakawa K."/>
        </authorList>
    </citation>
    <scope>NUCLEOTIDE SEQUENCE [LARGE SCALE GENOMIC DNA]</scope>
</reference>
<dbReference type="Proteomes" id="UP000299102">
    <property type="component" value="Unassembled WGS sequence"/>
</dbReference>
<dbReference type="EMBL" id="BGZK01000043">
    <property type="protein sequence ID" value="GBP10947.1"/>
    <property type="molecule type" value="Genomic_DNA"/>
</dbReference>
<dbReference type="AlphaFoldDB" id="A0A4C1TC04"/>